<accession>A0A3B1CUP5</accession>
<dbReference type="AlphaFoldDB" id="A0A3B1CUP5"/>
<dbReference type="InterPro" id="IPR001233">
    <property type="entry name" value="RtcB"/>
</dbReference>
<dbReference type="PANTHER" id="PTHR43749">
    <property type="entry name" value="RNA-SPLICING LIGASE RTCB"/>
    <property type="match status" value="1"/>
</dbReference>
<comment type="cofactor">
    <cofactor evidence="1">
        <name>Mn(2+)</name>
        <dbReference type="ChEBI" id="CHEBI:29035"/>
    </cofactor>
</comment>
<keyword evidence="5" id="KW-0547">Nucleotide-binding</keyword>
<dbReference type="GO" id="GO:0006281">
    <property type="term" value="P:DNA repair"/>
    <property type="evidence" value="ECO:0007669"/>
    <property type="project" value="TreeGrafter"/>
</dbReference>
<reference evidence="9" key="1">
    <citation type="submission" date="2018-06" db="EMBL/GenBank/DDBJ databases">
        <authorList>
            <person name="Zhirakovskaya E."/>
        </authorList>
    </citation>
    <scope>NUCLEOTIDE SEQUENCE</scope>
</reference>
<proteinExistence type="predicted"/>
<organism evidence="9">
    <name type="scientific">hydrothermal vent metagenome</name>
    <dbReference type="NCBI Taxonomy" id="652676"/>
    <lineage>
        <taxon>unclassified sequences</taxon>
        <taxon>metagenomes</taxon>
        <taxon>ecological metagenomes</taxon>
    </lineage>
</organism>
<evidence type="ECO:0000256" key="4">
    <source>
        <dbReference type="ARBA" id="ARBA00022723"/>
    </source>
</evidence>
<dbReference type="GO" id="GO:0042245">
    <property type="term" value="P:RNA repair"/>
    <property type="evidence" value="ECO:0007669"/>
    <property type="project" value="TreeGrafter"/>
</dbReference>
<keyword evidence="4" id="KW-0479">Metal-binding</keyword>
<dbReference type="Gene3D" id="3.90.1860.10">
    <property type="entry name" value="tRNA-splicing ligase RtcB"/>
    <property type="match status" value="1"/>
</dbReference>
<protein>
    <recommendedName>
        <fullName evidence="2">3'-phosphate/5'-hydroxy nucleic acid ligase</fullName>
        <ecNumber evidence="2">6.5.1.8</ecNumber>
    </recommendedName>
</protein>
<dbReference type="GO" id="GO:0005525">
    <property type="term" value="F:GTP binding"/>
    <property type="evidence" value="ECO:0007669"/>
    <property type="project" value="UniProtKB-KW"/>
</dbReference>
<comment type="catalytic activity">
    <reaction evidence="8">
        <text>a 3'-end 3'-phospho-ribonucleotide-RNA + a 5'-end dephospho-ribonucleoside-RNA + GTP = a ribonucleotidyl-ribonucleotide-RNA + GMP + diphosphate</text>
        <dbReference type="Rhea" id="RHEA:68076"/>
        <dbReference type="Rhea" id="RHEA-COMP:10463"/>
        <dbReference type="Rhea" id="RHEA-COMP:13936"/>
        <dbReference type="Rhea" id="RHEA-COMP:17355"/>
        <dbReference type="ChEBI" id="CHEBI:33019"/>
        <dbReference type="ChEBI" id="CHEBI:37565"/>
        <dbReference type="ChEBI" id="CHEBI:58115"/>
        <dbReference type="ChEBI" id="CHEBI:83062"/>
        <dbReference type="ChEBI" id="CHEBI:138284"/>
        <dbReference type="ChEBI" id="CHEBI:173118"/>
        <dbReference type="EC" id="6.5.1.8"/>
    </reaction>
</comment>
<dbReference type="EMBL" id="UOGE01000055">
    <property type="protein sequence ID" value="VAX20407.1"/>
    <property type="molecule type" value="Genomic_DNA"/>
</dbReference>
<evidence type="ECO:0000256" key="1">
    <source>
        <dbReference type="ARBA" id="ARBA00001936"/>
    </source>
</evidence>
<name>A0A3B1CUP5_9ZZZZ</name>
<dbReference type="PANTHER" id="PTHR43749:SF2">
    <property type="entry name" value="RNA-SPLICING LIGASE RTCB"/>
    <property type="match status" value="1"/>
</dbReference>
<evidence type="ECO:0000256" key="8">
    <source>
        <dbReference type="ARBA" id="ARBA00047746"/>
    </source>
</evidence>
<keyword evidence="7" id="KW-0464">Manganese</keyword>
<dbReference type="GO" id="GO:0003909">
    <property type="term" value="F:DNA ligase activity"/>
    <property type="evidence" value="ECO:0007669"/>
    <property type="project" value="TreeGrafter"/>
</dbReference>
<evidence type="ECO:0000256" key="2">
    <source>
        <dbReference type="ARBA" id="ARBA00012726"/>
    </source>
</evidence>
<dbReference type="InterPro" id="IPR052915">
    <property type="entry name" value="RtcB-like"/>
</dbReference>
<dbReference type="GO" id="GO:0170057">
    <property type="term" value="F:RNA ligase (GTP) activity"/>
    <property type="evidence" value="ECO:0007669"/>
    <property type="project" value="UniProtKB-EC"/>
</dbReference>
<dbReference type="SUPFAM" id="SSF103365">
    <property type="entry name" value="Hypothetical protein PH1602"/>
    <property type="match status" value="1"/>
</dbReference>
<evidence type="ECO:0000313" key="9">
    <source>
        <dbReference type="EMBL" id="VAX20407.1"/>
    </source>
</evidence>
<evidence type="ECO:0000256" key="7">
    <source>
        <dbReference type="ARBA" id="ARBA00023211"/>
    </source>
</evidence>
<dbReference type="InterPro" id="IPR036025">
    <property type="entry name" value="RtcB-like_sf"/>
</dbReference>
<sequence>MKQMNVFASDLTPETLGQFHIAMGQSWAVKGALMPDAHLGYSLPIGAVVATDGVIVPSWVGYDIGCGMCAVMTDLYKHELEPYREDIFGGMYRAIPTGFNSNKSGEPWDHEKIPMTPALKKMFDKNGLRQLASLGSGNHFIEVDADEENRVWVVVHSGSRNLGHSVATHYMKLASKSAKAREGHFGLRVDSDEGKNYITDMDFLLEFALENRKRILDRALKEIYYRVRKGDKPVTENFINRSHNHAELKDGLWIHRKGATHAEDGMEGVIPGNMRDGSFIVEGKGNPDSLYSSSHGAGRAISRKKAKQSLSMDKFRLDMGGITAKVEPSTLDESPGAYKDVFEVMRLQKDMVKVTHHLKPIINVKA</sequence>
<keyword evidence="3 9" id="KW-0436">Ligase</keyword>
<keyword evidence="6" id="KW-0342">GTP-binding</keyword>
<dbReference type="GO" id="GO:0006396">
    <property type="term" value="P:RNA processing"/>
    <property type="evidence" value="ECO:0007669"/>
    <property type="project" value="InterPro"/>
</dbReference>
<gene>
    <name evidence="9" type="ORF">MNBD_NITROSPINAE02-1028</name>
</gene>
<dbReference type="Pfam" id="PF01139">
    <property type="entry name" value="RtcB"/>
    <property type="match status" value="2"/>
</dbReference>
<evidence type="ECO:0000256" key="5">
    <source>
        <dbReference type="ARBA" id="ARBA00022741"/>
    </source>
</evidence>
<evidence type="ECO:0000256" key="3">
    <source>
        <dbReference type="ARBA" id="ARBA00022598"/>
    </source>
</evidence>
<dbReference type="GO" id="GO:0030145">
    <property type="term" value="F:manganese ion binding"/>
    <property type="evidence" value="ECO:0007669"/>
    <property type="project" value="TreeGrafter"/>
</dbReference>
<dbReference type="EC" id="6.5.1.8" evidence="2"/>
<evidence type="ECO:0000256" key="6">
    <source>
        <dbReference type="ARBA" id="ARBA00023134"/>
    </source>
</evidence>